<proteinExistence type="predicted"/>
<evidence type="ECO:0000313" key="2">
    <source>
        <dbReference type="EMBL" id="CAA0827301.1"/>
    </source>
</evidence>
<dbReference type="Proteomes" id="UP001153555">
    <property type="component" value="Unassembled WGS sequence"/>
</dbReference>
<comment type="caution">
    <text evidence="2">The sequence shown here is derived from an EMBL/GenBank/DDBJ whole genome shotgun (WGS) entry which is preliminary data.</text>
</comment>
<gene>
    <name evidence="2" type="ORF">SHERM_22996</name>
</gene>
<dbReference type="InterPro" id="IPR036908">
    <property type="entry name" value="RlpA-like_sf"/>
</dbReference>
<organism evidence="2 3">
    <name type="scientific">Striga hermonthica</name>
    <name type="common">Purple witchweed</name>
    <name type="synonym">Buchnera hermonthica</name>
    <dbReference type="NCBI Taxonomy" id="68872"/>
    <lineage>
        <taxon>Eukaryota</taxon>
        <taxon>Viridiplantae</taxon>
        <taxon>Streptophyta</taxon>
        <taxon>Embryophyta</taxon>
        <taxon>Tracheophyta</taxon>
        <taxon>Spermatophyta</taxon>
        <taxon>Magnoliopsida</taxon>
        <taxon>eudicotyledons</taxon>
        <taxon>Gunneridae</taxon>
        <taxon>Pentapetalae</taxon>
        <taxon>asterids</taxon>
        <taxon>lamiids</taxon>
        <taxon>Lamiales</taxon>
        <taxon>Orobanchaceae</taxon>
        <taxon>Buchnereae</taxon>
        <taxon>Striga</taxon>
    </lineage>
</organism>
<dbReference type="SUPFAM" id="SSF50685">
    <property type="entry name" value="Barwin-like endoglucanases"/>
    <property type="match status" value="1"/>
</dbReference>
<name>A0A9N7RDS7_STRHE</name>
<reference evidence="2" key="1">
    <citation type="submission" date="2019-12" db="EMBL/GenBank/DDBJ databases">
        <authorList>
            <person name="Scholes J."/>
        </authorList>
    </citation>
    <scope>NUCLEOTIDE SEQUENCE</scope>
</reference>
<evidence type="ECO:0000313" key="3">
    <source>
        <dbReference type="Proteomes" id="UP001153555"/>
    </source>
</evidence>
<evidence type="ECO:0000256" key="1">
    <source>
        <dbReference type="SAM" id="MobiDB-lite"/>
    </source>
</evidence>
<feature type="compositionally biased region" description="Polar residues" evidence="1">
    <location>
        <begin position="32"/>
        <end position="42"/>
    </location>
</feature>
<feature type="region of interest" description="Disordered" evidence="1">
    <location>
        <begin position="73"/>
        <end position="92"/>
    </location>
</feature>
<accession>A0A9N7RDS7</accession>
<dbReference type="AlphaFoldDB" id="A0A9N7RDS7"/>
<keyword evidence="3" id="KW-1185">Reference proteome</keyword>
<feature type="compositionally biased region" description="Basic and acidic residues" evidence="1">
    <location>
        <begin position="1"/>
        <end position="31"/>
    </location>
</feature>
<dbReference type="OrthoDB" id="5823761at2759"/>
<dbReference type="EMBL" id="CACSLK010027751">
    <property type="protein sequence ID" value="CAA0827301.1"/>
    <property type="molecule type" value="Genomic_DNA"/>
</dbReference>
<sequence length="92" mass="9801">MGRRAGDIERRRPDEAAKTVESSTSHDRDDNFYSQGHGINTTARSTTLFNNGLRGGKSCFPGSILVTGTNFCPPNNALPNNPVGGESTPPPL</sequence>
<protein>
    <submittedName>
        <fullName evidence="2">Expansin-A1</fullName>
    </submittedName>
</protein>
<feature type="region of interest" description="Disordered" evidence="1">
    <location>
        <begin position="1"/>
        <end position="42"/>
    </location>
</feature>